<evidence type="ECO:0000313" key="4">
    <source>
        <dbReference type="EMBL" id="AUD79452.1"/>
    </source>
</evidence>
<comment type="similarity">
    <text evidence="1">Belongs to the methyltransferase superfamily. L-isoaspartyl/D-aspartyl protein methyltransferase family.</text>
</comment>
<sequence>MEQPLLDLEQARHNMVEQQIRPWNVLDNQLLDLISGLPRDRFVPDEYRSLAYADTQIPIGHSQCMMPPREEARMLQALRIQPSDVVLEIGTGTGYCTALMAQLAYKVYSVDIIGEFIEQAKERTQQLGLDNIEFEEGDAASGWPHYKPYDVIAITGSFYKLPKAYKRHLPIGGRLFCIVGQEPAMKAKLITRTGDDEWHEEVLYETVLPYLINAKRAEQFEF</sequence>
<keyword evidence="4" id="KW-0489">Methyltransferase</keyword>
<evidence type="ECO:0000256" key="2">
    <source>
        <dbReference type="ARBA" id="ARBA00013346"/>
    </source>
</evidence>
<evidence type="ECO:0000313" key="5">
    <source>
        <dbReference type="Proteomes" id="UP000232693"/>
    </source>
</evidence>
<dbReference type="RefSeq" id="WP_106647264.1">
    <property type="nucleotide sequence ID" value="NZ_BMGO01000001.1"/>
</dbReference>
<dbReference type="KEGG" id="kpd:CW740_09450"/>
<accession>A0A2K9APA2</accession>
<dbReference type="PANTHER" id="PTHR11579:SF18">
    <property type="entry name" value="PROTEIN-L-ISOASPARTATE O-METHYLTRANSFERASE"/>
    <property type="match status" value="1"/>
</dbReference>
<evidence type="ECO:0000256" key="3">
    <source>
        <dbReference type="ARBA" id="ARBA00030757"/>
    </source>
</evidence>
<dbReference type="InterPro" id="IPR029063">
    <property type="entry name" value="SAM-dependent_MTases_sf"/>
</dbReference>
<keyword evidence="4" id="KW-0808">Transferase</keyword>
<dbReference type="GO" id="GO:0005737">
    <property type="term" value="C:cytoplasm"/>
    <property type="evidence" value="ECO:0007669"/>
    <property type="project" value="TreeGrafter"/>
</dbReference>
<dbReference type="PANTHER" id="PTHR11579">
    <property type="entry name" value="PROTEIN-L-ISOASPARTATE O-METHYLTRANSFERASE"/>
    <property type="match status" value="1"/>
</dbReference>
<name>A0A2K9APA2_9GAMM</name>
<gene>
    <name evidence="4" type="ORF">CW740_09450</name>
</gene>
<dbReference type="AlphaFoldDB" id="A0A2K9APA2"/>
<dbReference type="OrthoDB" id="9810066at2"/>
<dbReference type="Gene3D" id="3.40.50.150">
    <property type="entry name" value="Vaccinia Virus protein VP39"/>
    <property type="match status" value="1"/>
</dbReference>
<evidence type="ECO:0000256" key="1">
    <source>
        <dbReference type="ARBA" id="ARBA00005369"/>
    </source>
</evidence>
<dbReference type="InterPro" id="IPR000682">
    <property type="entry name" value="PCMT"/>
</dbReference>
<keyword evidence="5" id="KW-1185">Reference proteome</keyword>
<dbReference type="GO" id="GO:0032259">
    <property type="term" value="P:methylation"/>
    <property type="evidence" value="ECO:0007669"/>
    <property type="project" value="UniProtKB-KW"/>
</dbReference>
<protein>
    <recommendedName>
        <fullName evidence="2">Protein-L-isoaspartate O-methyltransferase</fullName>
    </recommendedName>
    <alternativeName>
        <fullName evidence="3">Protein L-isoaspartyl methyltransferase</fullName>
    </alternativeName>
</protein>
<dbReference type="CDD" id="cd02440">
    <property type="entry name" value="AdoMet_MTases"/>
    <property type="match status" value="1"/>
</dbReference>
<dbReference type="EMBL" id="CP025120">
    <property type="protein sequence ID" value="AUD79452.1"/>
    <property type="molecule type" value="Genomic_DNA"/>
</dbReference>
<dbReference type="SUPFAM" id="SSF53335">
    <property type="entry name" value="S-adenosyl-L-methionine-dependent methyltransferases"/>
    <property type="match status" value="1"/>
</dbReference>
<dbReference type="Pfam" id="PF01135">
    <property type="entry name" value="PCMT"/>
    <property type="match status" value="1"/>
</dbReference>
<dbReference type="Proteomes" id="UP000232693">
    <property type="component" value="Chromosome"/>
</dbReference>
<proteinExistence type="inferred from homology"/>
<reference evidence="4 5" key="1">
    <citation type="submission" date="2017-12" db="EMBL/GenBank/DDBJ databases">
        <title>Kangiella profundi FT102 completed genome.</title>
        <authorList>
            <person name="Xu J."/>
            <person name="Wang J."/>
            <person name="Lu Y."/>
        </authorList>
    </citation>
    <scope>NUCLEOTIDE SEQUENCE [LARGE SCALE GENOMIC DNA]</scope>
    <source>
        <strain evidence="4 5">FT102</strain>
    </source>
</reference>
<organism evidence="4 5">
    <name type="scientific">Kangiella profundi</name>
    <dbReference type="NCBI Taxonomy" id="1561924"/>
    <lineage>
        <taxon>Bacteria</taxon>
        <taxon>Pseudomonadati</taxon>
        <taxon>Pseudomonadota</taxon>
        <taxon>Gammaproteobacteria</taxon>
        <taxon>Kangiellales</taxon>
        <taxon>Kangiellaceae</taxon>
        <taxon>Kangiella</taxon>
    </lineage>
</organism>
<dbReference type="GO" id="GO:0004719">
    <property type="term" value="F:protein-L-isoaspartate (D-aspartate) O-methyltransferase activity"/>
    <property type="evidence" value="ECO:0007669"/>
    <property type="project" value="InterPro"/>
</dbReference>